<dbReference type="PANTHER" id="PTHR44051">
    <property type="entry name" value="GLUTATHIONE S-TRANSFERASE-RELATED"/>
    <property type="match status" value="1"/>
</dbReference>
<feature type="domain" description="GST C-terminal" evidence="4">
    <location>
        <begin position="45"/>
        <end position="167"/>
    </location>
</feature>
<dbReference type="EMBL" id="JAQIZZ010000006">
    <property type="protein sequence ID" value="KAJ5537849.1"/>
    <property type="molecule type" value="Genomic_DNA"/>
</dbReference>
<dbReference type="InterPro" id="IPR010987">
    <property type="entry name" value="Glutathione-S-Trfase_C-like"/>
</dbReference>
<keyword evidence="2 5" id="KW-0808">Transferase</keyword>
<dbReference type="SFLD" id="SFLDS00019">
    <property type="entry name" value="Glutathione_Transferase_(cytos"/>
    <property type="match status" value="1"/>
</dbReference>
<reference evidence="5 6" key="1">
    <citation type="journal article" date="2023" name="IMA Fungus">
        <title>Comparative genomic study of the Penicillium genus elucidates a diverse pangenome and 15 lateral gene transfer events.</title>
        <authorList>
            <person name="Petersen C."/>
            <person name="Sorensen T."/>
            <person name="Nielsen M.R."/>
            <person name="Sondergaard T.E."/>
            <person name="Sorensen J.L."/>
            <person name="Fitzpatrick D.A."/>
            <person name="Frisvad J.C."/>
            <person name="Nielsen K.L."/>
        </authorList>
    </citation>
    <scope>NUCLEOTIDE SEQUENCE [LARGE SCALE GENOMIC DNA]</scope>
    <source>
        <strain evidence="5 6">IBT 35679</strain>
    </source>
</reference>
<dbReference type="AlphaFoldDB" id="A0AAD6CUV9"/>
<organism evidence="5 6">
    <name type="scientific">Penicillium frequentans</name>
    <dbReference type="NCBI Taxonomy" id="3151616"/>
    <lineage>
        <taxon>Eukaryota</taxon>
        <taxon>Fungi</taxon>
        <taxon>Dikarya</taxon>
        <taxon>Ascomycota</taxon>
        <taxon>Pezizomycotina</taxon>
        <taxon>Eurotiomycetes</taxon>
        <taxon>Eurotiomycetidae</taxon>
        <taxon>Eurotiales</taxon>
        <taxon>Aspergillaceae</taxon>
        <taxon>Penicillium</taxon>
    </lineage>
</organism>
<dbReference type="InterPro" id="IPR036282">
    <property type="entry name" value="Glutathione-S-Trfase_C_sf"/>
</dbReference>
<evidence type="ECO:0000259" key="4">
    <source>
        <dbReference type="PROSITE" id="PS50405"/>
    </source>
</evidence>
<dbReference type="GO" id="GO:0004364">
    <property type="term" value="F:glutathione transferase activity"/>
    <property type="evidence" value="ECO:0007669"/>
    <property type="project" value="UniProtKB-EC"/>
</dbReference>
<comment type="caution">
    <text evidence="5">The sequence shown here is derived from an EMBL/GenBank/DDBJ whole genome shotgun (WGS) entry which is preliminary data.</text>
</comment>
<evidence type="ECO:0000313" key="6">
    <source>
        <dbReference type="Proteomes" id="UP001220324"/>
    </source>
</evidence>
<proteinExistence type="predicted"/>
<gene>
    <name evidence="5" type="ORF">N7494_007328</name>
</gene>
<dbReference type="SUPFAM" id="SSF47616">
    <property type="entry name" value="GST C-terminal domain-like"/>
    <property type="match status" value="1"/>
</dbReference>
<evidence type="ECO:0000313" key="5">
    <source>
        <dbReference type="EMBL" id="KAJ5537849.1"/>
    </source>
</evidence>
<protein>
    <recommendedName>
        <fullName evidence="1">glutathione transferase</fullName>
        <ecNumber evidence="1">2.5.1.18</ecNumber>
    </recommendedName>
</protein>
<evidence type="ECO:0000256" key="2">
    <source>
        <dbReference type="ARBA" id="ARBA00022679"/>
    </source>
</evidence>
<dbReference type="PROSITE" id="PS50405">
    <property type="entry name" value="GST_CTER"/>
    <property type="match status" value="1"/>
</dbReference>
<keyword evidence="6" id="KW-1185">Reference proteome</keyword>
<sequence>MSQPITVWLTPIVDPNTNLTFWESGAILQYLVDVYDTEKKLTYDTLNEKHLLNQYFHFQTSGQAPFTHLHHEKLPSAIAHYQGEIHRVMGVLNGILEGNEWLSGDKCTFADLSFLPWNTRVNMGLGTPPGEDPLEPYPSVQAWNRRMKSRPSWKRAMEIRDRLMDEQGLQTNGMPKGITNMPEYEAFTAKSPED</sequence>
<name>A0AAD6CUV9_9EURO</name>
<dbReference type="PANTHER" id="PTHR44051:SF20">
    <property type="entry name" value="GLUTATHIONE TRANSFERASE 1 (EUROFUNG)"/>
    <property type="match status" value="1"/>
</dbReference>
<dbReference type="InterPro" id="IPR040079">
    <property type="entry name" value="Glutathione_S-Trfase"/>
</dbReference>
<dbReference type="Gene3D" id="1.20.1050.130">
    <property type="match status" value="1"/>
</dbReference>
<dbReference type="EC" id="2.5.1.18" evidence="1"/>
<evidence type="ECO:0000256" key="3">
    <source>
        <dbReference type="ARBA" id="ARBA00047960"/>
    </source>
</evidence>
<dbReference type="Pfam" id="PF00043">
    <property type="entry name" value="GST_C"/>
    <property type="match status" value="1"/>
</dbReference>
<dbReference type="SFLD" id="SFLDG00358">
    <property type="entry name" value="Main_(cytGST)"/>
    <property type="match status" value="1"/>
</dbReference>
<dbReference type="Proteomes" id="UP001220324">
    <property type="component" value="Unassembled WGS sequence"/>
</dbReference>
<accession>A0AAD6CUV9</accession>
<evidence type="ECO:0000256" key="1">
    <source>
        <dbReference type="ARBA" id="ARBA00012452"/>
    </source>
</evidence>
<comment type="catalytic activity">
    <reaction evidence="3">
        <text>RX + glutathione = an S-substituted glutathione + a halide anion + H(+)</text>
        <dbReference type="Rhea" id="RHEA:16437"/>
        <dbReference type="ChEBI" id="CHEBI:15378"/>
        <dbReference type="ChEBI" id="CHEBI:16042"/>
        <dbReference type="ChEBI" id="CHEBI:17792"/>
        <dbReference type="ChEBI" id="CHEBI:57925"/>
        <dbReference type="ChEBI" id="CHEBI:90779"/>
        <dbReference type="EC" id="2.5.1.18"/>
    </reaction>
</comment>
<dbReference type="InterPro" id="IPR004046">
    <property type="entry name" value="GST_C"/>
</dbReference>